<gene>
    <name evidence="1" type="primary">cas8c</name>
    <name evidence="1" type="ORF">D9548_03575</name>
</gene>
<name>A0A163XBB2_GEOSE</name>
<reference evidence="1 2" key="1">
    <citation type="submission" date="2018-10" db="EMBL/GenBank/DDBJ databases">
        <title>Geobacillus stearothermophilus in processing lines of powdered infant formula.</title>
        <authorList>
            <person name="Rhee M.S."/>
            <person name="Choi I.-G."/>
            <person name="Cho T.J."/>
            <person name="Park B."/>
        </authorList>
    </citation>
    <scope>NUCLEOTIDE SEQUENCE [LARGE SCALE GENOMIC DNA]</scope>
    <source>
        <strain evidence="1 2">FHS-PPGT130</strain>
    </source>
</reference>
<dbReference type="AlphaFoldDB" id="A0A163XBB2"/>
<dbReference type="OrthoDB" id="9778918at2"/>
<sequence length="597" mass="68518">MYWRAKMLYELIELADQLQRKKKMPPLCYEKKLINWIIDLSGATPYLKGPFEKGEYRMIEAPIRQRSGQLSENNVKPYLLVDDARYVLGVPENNEPKKIREAQLAHQEYVRLIEEAYDHTNMAELKRVLDFLQSSLKEQFFSSIRPRDIVTFQVNEESLICEHPKIQQFWVQHLEQELASNDKNNCAICRNYAPYVRIFPSVISLFGQRCILTSFKEKAFKSMGKDQTNNAPICFQCATLTVDVFNYLLREDKHHAELYRDKKKRDDLQAQMAVYWINDSMNEGERGEIQIDESVLASILESGSFEDGTNNLTPPPELKQLEELLALPKTGREQALHLDKTFFHMAVLSANKARLVIREWIHTSISQLLMHLERYVAAVRIVQPTGEKGYLLPLGVLIRAVDMSPGLVRQCLRMIYQGALPPAELLPLALQRFRSLKVLSDPKETWRYHSSASLIKLVLTYGKEEANTMQSLNNHCLQPAYICGRLLAVLEEIQRRASGYRIGSTIVDRFYGAASTAPASTFGSLLRLSTTAHLPKVSVELGRLLEEVMKQLDEAGGFPTIFNLREQAEFALGFYHQRAEFRSRHQANQTKETGESQ</sequence>
<comment type="caution">
    <text evidence="1">The sequence shown here is derived from an EMBL/GenBank/DDBJ whole genome shotgun (WGS) entry which is preliminary data.</text>
</comment>
<protein>
    <submittedName>
        <fullName evidence="1">Type I-C CRISPR-associated protein Cas8c/Csd1</fullName>
    </submittedName>
</protein>
<dbReference type="NCBIfam" id="TIGR01863">
    <property type="entry name" value="cas_Csd1"/>
    <property type="match status" value="1"/>
</dbReference>
<dbReference type="Proteomes" id="UP000266922">
    <property type="component" value="Unassembled WGS sequence"/>
</dbReference>
<accession>A0A3L7DFN8</accession>
<dbReference type="Pfam" id="PF09709">
    <property type="entry name" value="Cas_Csd1"/>
    <property type="match status" value="1"/>
</dbReference>
<accession>A0A163XBB2</accession>
<dbReference type="InterPro" id="IPR010144">
    <property type="entry name" value="CRISPR-assoc_prot_Csd1-typ"/>
</dbReference>
<organism evidence="1 2">
    <name type="scientific">Geobacillus stearothermophilus</name>
    <name type="common">Bacillus stearothermophilus</name>
    <dbReference type="NCBI Taxonomy" id="1422"/>
    <lineage>
        <taxon>Bacteria</taxon>
        <taxon>Bacillati</taxon>
        <taxon>Bacillota</taxon>
        <taxon>Bacilli</taxon>
        <taxon>Bacillales</taxon>
        <taxon>Anoxybacillaceae</taxon>
        <taxon>Geobacillus</taxon>
    </lineage>
</organism>
<proteinExistence type="predicted"/>
<dbReference type="EMBL" id="RCTJ01000006">
    <property type="protein sequence ID" value="RLQ14802.1"/>
    <property type="molecule type" value="Genomic_DNA"/>
</dbReference>
<evidence type="ECO:0000313" key="1">
    <source>
        <dbReference type="EMBL" id="RLQ14802.1"/>
    </source>
</evidence>
<evidence type="ECO:0000313" key="2">
    <source>
        <dbReference type="Proteomes" id="UP000266922"/>
    </source>
</evidence>